<reference evidence="2 3" key="1">
    <citation type="submission" date="2021-06" db="EMBL/GenBank/DDBJ databases">
        <title>Caerostris extrusa draft genome.</title>
        <authorList>
            <person name="Kono N."/>
            <person name="Arakawa K."/>
        </authorList>
    </citation>
    <scope>NUCLEOTIDE SEQUENCE [LARGE SCALE GENOMIC DNA]</scope>
</reference>
<dbReference type="AlphaFoldDB" id="A0AAV4N7Z6"/>
<keyword evidence="3" id="KW-1185">Reference proteome</keyword>
<feature type="compositionally biased region" description="Basic and acidic residues" evidence="1">
    <location>
        <begin position="115"/>
        <end position="125"/>
    </location>
</feature>
<evidence type="ECO:0000313" key="3">
    <source>
        <dbReference type="Proteomes" id="UP001054945"/>
    </source>
</evidence>
<accession>A0AAV4N7Z6</accession>
<dbReference type="Proteomes" id="UP001054945">
    <property type="component" value="Unassembled WGS sequence"/>
</dbReference>
<organism evidence="2 3">
    <name type="scientific">Caerostris extrusa</name>
    <name type="common">Bark spider</name>
    <name type="synonym">Caerostris bankana</name>
    <dbReference type="NCBI Taxonomy" id="172846"/>
    <lineage>
        <taxon>Eukaryota</taxon>
        <taxon>Metazoa</taxon>
        <taxon>Ecdysozoa</taxon>
        <taxon>Arthropoda</taxon>
        <taxon>Chelicerata</taxon>
        <taxon>Arachnida</taxon>
        <taxon>Araneae</taxon>
        <taxon>Araneomorphae</taxon>
        <taxon>Entelegynae</taxon>
        <taxon>Araneoidea</taxon>
        <taxon>Araneidae</taxon>
        <taxon>Caerostris</taxon>
    </lineage>
</organism>
<protein>
    <submittedName>
        <fullName evidence="2">Uncharacterized protein</fullName>
    </submittedName>
</protein>
<evidence type="ECO:0000313" key="2">
    <source>
        <dbReference type="EMBL" id="GIX80641.1"/>
    </source>
</evidence>
<sequence length="144" mass="17267">MRRHIEQQDRNEIISSPGSGKLDHFLDVVPIDINFIDNFEMIHKYYEGLNSVLINIPGWIQYSYIFQGQQRTFVLQIFPTDLEKLAFPSIFQFNMRRHIEQQNRERNYFQSRNPSHSDKNIKPEDDTTVTKSEKFLVISWYHPC</sequence>
<gene>
    <name evidence="2" type="ORF">CEXT_775081</name>
</gene>
<feature type="region of interest" description="Disordered" evidence="1">
    <location>
        <begin position="108"/>
        <end position="127"/>
    </location>
</feature>
<comment type="caution">
    <text evidence="2">The sequence shown here is derived from an EMBL/GenBank/DDBJ whole genome shotgun (WGS) entry which is preliminary data.</text>
</comment>
<proteinExistence type="predicted"/>
<dbReference type="EMBL" id="BPLR01003052">
    <property type="protein sequence ID" value="GIX80641.1"/>
    <property type="molecule type" value="Genomic_DNA"/>
</dbReference>
<evidence type="ECO:0000256" key="1">
    <source>
        <dbReference type="SAM" id="MobiDB-lite"/>
    </source>
</evidence>
<name>A0AAV4N7Z6_CAEEX</name>